<dbReference type="OrthoDB" id="1925334at2759"/>
<evidence type="ECO:0000313" key="3">
    <source>
        <dbReference type="Proteomes" id="UP000267821"/>
    </source>
</evidence>
<feature type="compositionally biased region" description="Polar residues" evidence="1">
    <location>
        <begin position="63"/>
        <end position="74"/>
    </location>
</feature>
<gene>
    <name evidence="2" type="ORF">L211DRAFT_291339</name>
</gene>
<feature type="region of interest" description="Disordered" evidence="1">
    <location>
        <begin position="1"/>
        <end position="27"/>
    </location>
</feature>
<dbReference type="STRING" id="1051890.A0A3N4LNY6"/>
<dbReference type="InParanoid" id="A0A3N4LNY6"/>
<evidence type="ECO:0000256" key="1">
    <source>
        <dbReference type="SAM" id="MobiDB-lite"/>
    </source>
</evidence>
<dbReference type="AlphaFoldDB" id="A0A3N4LNY6"/>
<proteinExistence type="predicted"/>
<reference evidence="2 3" key="1">
    <citation type="journal article" date="2018" name="Nat. Ecol. Evol.">
        <title>Pezizomycetes genomes reveal the molecular basis of ectomycorrhizal truffle lifestyle.</title>
        <authorList>
            <person name="Murat C."/>
            <person name="Payen T."/>
            <person name="Noel B."/>
            <person name="Kuo A."/>
            <person name="Morin E."/>
            <person name="Chen J."/>
            <person name="Kohler A."/>
            <person name="Krizsan K."/>
            <person name="Balestrini R."/>
            <person name="Da Silva C."/>
            <person name="Montanini B."/>
            <person name="Hainaut M."/>
            <person name="Levati E."/>
            <person name="Barry K.W."/>
            <person name="Belfiori B."/>
            <person name="Cichocki N."/>
            <person name="Clum A."/>
            <person name="Dockter R.B."/>
            <person name="Fauchery L."/>
            <person name="Guy J."/>
            <person name="Iotti M."/>
            <person name="Le Tacon F."/>
            <person name="Lindquist E.A."/>
            <person name="Lipzen A."/>
            <person name="Malagnac F."/>
            <person name="Mello A."/>
            <person name="Molinier V."/>
            <person name="Miyauchi S."/>
            <person name="Poulain J."/>
            <person name="Riccioni C."/>
            <person name="Rubini A."/>
            <person name="Sitrit Y."/>
            <person name="Splivallo R."/>
            <person name="Traeger S."/>
            <person name="Wang M."/>
            <person name="Zifcakova L."/>
            <person name="Wipf D."/>
            <person name="Zambonelli A."/>
            <person name="Paolocci F."/>
            <person name="Nowrousian M."/>
            <person name="Ottonello S."/>
            <person name="Baldrian P."/>
            <person name="Spatafora J.W."/>
            <person name="Henrissat B."/>
            <person name="Nagy L.G."/>
            <person name="Aury J.M."/>
            <person name="Wincker P."/>
            <person name="Grigoriev I.V."/>
            <person name="Bonfante P."/>
            <person name="Martin F.M."/>
        </authorList>
    </citation>
    <scope>NUCLEOTIDE SEQUENCE [LARGE SCALE GENOMIC DNA]</scope>
    <source>
        <strain evidence="2 3">ATCC MYA-4762</strain>
    </source>
</reference>
<protein>
    <submittedName>
        <fullName evidence="2">Uncharacterized protein</fullName>
    </submittedName>
</protein>
<keyword evidence="3" id="KW-1185">Reference proteome</keyword>
<sequence length="99" mass="10647">MGYSLSSPPRGGRIFQPIGDKRDATVEYDPIHSPGLLEETLSKSQILSPVDSSTILKAPPQRPASTSPNTTSEPENPISHTPLPPLSNQLNIADFALTR</sequence>
<evidence type="ECO:0000313" key="2">
    <source>
        <dbReference type="EMBL" id="RPB23012.1"/>
    </source>
</evidence>
<accession>A0A3N4LNY6</accession>
<name>A0A3N4LNY6_9PEZI</name>
<dbReference type="EMBL" id="ML121548">
    <property type="protein sequence ID" value="RPB23012.1"/>
    <property type="molecule type" value="Genomic_DNA"/>
</dbReference>
<feature type="region of interest" description="Disordered" evidence="1">
    <location>
        <begin position="51"/>
        <end position="99"/>
    </location>
</feature>
<organism evidence="2 3">
    <name type="scientific">Terfezia boudieri ATCC MYA-4762</name>
    <dbReference type="NCBI Taxonomy" id="1051890"/>
    <lineage>
        <taxon>Eukaryota</taxon>
        <taxon>Fungi</taxon>
        <taxon>Dikarya</taxon>
        <taxon>Ascomycota</taxon>
        <taxon>Pezizomycotina</taxon>
        <taxon>Pezizomycetes</taxon>
        <taxon>Pezizales</taxon>
        <taxon>Pezizaceae</taxon>
        <taxon>Terfezia</taxon>
    </lineage>
</organism>
<dbReference type="Proteomes" id="UP000267821">
    <property type="component" value="Unassembled WGS sequence"/>
</dbReference>